<dbReference type="PANTHER" id="PTHR13017">
    <property type="entry name" value="5-FORMYLTETRAHYDROFOLATE CYCLO-LIGASE-RELATED"/>
    <property type="match status" value="1"/>
</dbReference>
<dbReference type="Pfam" id="PF01812">
    <property type="entry name" value="5-FTHF_cyc-lig"/>
    <property type="match status" value="1"/>
</dbReference>
<feature type="compositionally biased region" description="Basic residues" evidence="3">
    <location>
        <begin position="599"/>
        <end position="612"/>
    </location>
</feature>
<dbReference type="EMBL" id="CADEBC010000598">
    <property type="protein sequence ID" value="CAB3258353.1"/>
    <property type="molecule type" value="Genomic_DNA"/>
</dbReference>
<comment type="caution">
    <text evidence="4">The sequence shown here is derived from an EMBL/GenBank/DDBJ whole genome shotgun (WGS) entry which is preliminary data.</text>
</comment>
<dbReference type="FunFam" id="3.40.50.10420:FF:000001">
    <property type="entry name" value="Methenyltetrahydrofolate synthase domain-containing protein"/>
    <property type="match status" value="1"/>
</dbReference>
<evidence type="ECO:0000256" key="3">
    <source>
        <dbReference type="SAM" id="MobiDB-lite"/>
    </source>
</evidence>
<feature type="compositionally biased region" description="Basic residues" evidence="3">
    <location>
        <begin position="419"/>
        <end position="432"/>
    </location>
</feature>
<feature type="compositionally biased region" description="Basic and acidic residues" evidence="3">
    <location>
        <begin position="540"/>
        <end position="553"/>
    </location>
</feature>
<feature type="region of interest" description="Disordered" evidence="3">
    <location>
        <begin position="1"/>
        <end position="21"/>
    </location>
</feature>
<protein>
    <recommendedName>
        <fullName evidence="1">Methenyltetrahydrofolate synthase domain-containing protein</fullName>
    </recommendedName>
</protein>
<feature type="compositionally biased region" description="Low complexity" evidence="3">
    <location>
        <begin position="872"/>
        <end position="882"/>
    </location>
</feature>
<feature type="region of interest" description="Disordered" evidence="3">
    <location>
        <begin position="843"/>
        <end position="882"/>
    </location>
</feature>
<dbReference type="SUPFAM" id="SSF100950">
    <property type="entry name" value="NagB/RpiA/CoA transferase-like"/>
    <property type="match status" value="1"/>
</dbReference>
<feature type="compositionally biased region" description="Basic residues" evidence="3">
    <location>
        <begin position="735"/>
        <end position="749"/>
    </location>
</feature>
<dbReference type="InterPro" id="IPR024185">
    <property type="entry name" value="FTHF_cligase-like_sf"/>
</dbReference>
<dbReference type="InterPro" id="IPR037171">
    <property type="entry name" value="NagB/RpiA_transferase-like"/>
</dbReference>
<feature type="region of interest" description="Disordered" evidence="3">
    <location>
        <begin position="410"/>
        <end position="443"/>
    </location>
</feature>
<feature type="region of interest" description="Disordered" evidence="3">
    <location>
        <begin position="365"/>
        <end position="398"/>
    </location>
</feature>
<accession>A0A8S1BFF8</accession>
<feature type="compositionally biased region" description="Basic residues" evidence="3">
    <location>
        <begin position="464"/>
        <end position="477"/>
    </location>
</feature>
<feature type="compositionally biased region" description="Basic and acidic residues" evidence="3">
    <location>
        <begin position="750"/>
        <end position="771"/>
    </location>
</feature>
<feature type="region of interest" description="Disordered" evidence="3">
    <location>
        <begin position="320"/>
        <end position="352"/>
    </location>
</feature>
<dbReference type="GO" id="GO:0003723">
    <property type="term" value="F:RNA binding"/>
    <property type="evidence" value="ECO:0007669"/>
    <property type="project" value="UniProtKB-KW"/>
</dbReference>
<gene>
    <name evidence="4" type="ORF">APLA_LOCUS16428</name>
</gene>
<name>A0A8S1BFF8_ARCPL</name>
<dbReference type="InterPro" id="IPR002698">
    <property type="entry name" value="FTHF_cligase"/>
</dbReference>
<dbReference type="AlphaFoldDB" id="A0A8S1BFF8"/>
<feature type="region of interest" description="Disordered" evidence="3">
    <location>
        <begin position="280"/>
        <end position="307"/>
    </location>
</feature>
<reference evidence="4 5" key="1">
    <citation type="submission" date="2020-04" db="EMBL/GenBank/DDBJ databases">
        <authorList>
            <person name="Wallbank WR R."/>
            <person name="Pardo Diaz C."/>
            <person name="Kozak K."/>
            <person name="Martin S."/>
            <person name="Jiggins C."/>
            <person name="Moest M."/>
            <person name="Warren A I."/>
            <person name="Byers J.R.P. K."/>
            <person name="Montejo-Kovacevich G."/>
            <person name="Yen C E."/>
        </authorList>
    </citation>
    <scope>NUCLEOTIDE SEQUENCE [LARGE SCALE GENOMIC DNA]</scope>
</reference>
<evidence type="ECO:0000313" key="4">
    <source>
        <dbReference type="EMBL" id="CAB3258353.1"/>
    </source>
</evidence>
<feature type="compositionally biased region" description="Basic residues" evidence="3">
    <location>
        <begin position="554"/>
        <end position="567"/>
    </location>
</feature>
<dbReference type="PANTHER" id="PTHR13017:SF0">
    <property type="entry name" value="METHENYLTETRAHYDROFOLATE SYNTHASE DOMAIN-CONTAINING PROTEIN"/>
    <property type="match status" value="1"/>
</dbReference>
<feature type="compositionally biased region" description="Basic residues" evidence="3">
    <location>
        <begin position="509"/>
        <end position="522"/>
    </location>
</feature>
<dbReference type="GO" id="GO:0005737">
    <property type="term" value="C:cytoplasm"/>
    <property type="evidence" value="ECO:0007669"/>
    <property type="project" value="TreeGrafter"/>
</dbReference>
<feature type="region of interest" description="Disordered" evidence="3">
    <location>
        <begin position="697"/>
        <end position="775"/>
    </location>
</feature>
<organism evidence="4 5">
    <name type="scientific">Arctia plantaginis</name>
    <name type="common">Wood tiger moth</name>
    <name type="synonym">Phalaena plantaginis</name>
    <dbReference type="NCBI Taxonomy" id="874455"/>
    <lineage>
        <taxon>Eukaryota</taxon>
        <taxon>Metazoa</taxon>
        <taxon>Ecdysozoa</taxon>
        <taxon>Arthropoda</taxon>
        <taxon>Hexapoda</taxon>
        <taxon>Insecta</taxon>
        <taxon>Pterygota</taxon>
        <taxon>Neoptera</taxon>
        <taxon>Endopterygota</taxon>
        <taxon>Lepidoptera</taxon>
        <taxon>Glossata</taxon>
        <taxon>Ditrysia</taxon>
        <taxon>Noctuoidea</taxon>
        <taxon>Erebidae</taxon>
        <taxon>Arctiinae</taxon>
        <taxon>Arctia</taxon>
    </lineage>
</organism>
<dbReference type="Proteomes" id="UP000494106">
    <property type="component" value="Unassembled WGS sequence"/>
</dbReference>
<sequence length="882" mass="98181">MQNGEGAPTAAENTKKAVPEEVTKQSFRLKVWRHLETNGLAMFPRPVYNRIPNFKGATEAAAKLAELDIFKAANTIKVNPDKPQEPVRVLCLEQQKTLYVPVPRLQKGFLNRSELPEGETGPAAIRKAVSRNGMENYGKPVGIEDTVSLDLVIMGSVAVSKEGYRIGKGRGYGDLEFGLMMHMKAITPNTVIATTVHDCQVFDTLPAELFGPHDVPIDFIITPTQVIATQRMSQRPPGILWHILSNRRLELMPILGQLREIEMLAGRACSLKELDTDVEERAAQRPRRLRRRTRSHKSHSEGEVGPFLSAGRACSLKELDTDVEERAAQRPRRLRRRTRSHKSHSEGEVGPFLSAGRACSLKELDTDVEERAAQRPRRLRRRTRSHKSHSEGEVGPFLSAGRACSLKELDTDVEERAAQRPRRLRRRTRSHKSHSEGEVGPFLSAGRACSLKELDTDVEERAAQRPRRLRRRTRSHKSHSEGEVGPFLSAGRACSLKELDTDVEERAAQRPRRLRRRTRSHKSHSEGEVGPFLSAGRACSLKELDTDVEERAAQRPRRLRRRTRSHKSHSEGEVGPFLSAGRACSLKELDTDVEERAAQRPRRLRRRTRSHKSHSEGEVTSALTTLGRSVPQRGARVLAEGAGHGRGGARRAAPAPPAPPHALAQEPQRGGAHSPLYVGPFLSAGRACSLKELDTDVEERAAQRPRRLRRRTRSHKSHSEGEGNTTEGEEGKGGTRARRSARRRNSHKSASKDNKEEKPRRPKRQRPDIDFSVKISNISPNTRVRDLKQALFERGVKPQNMVWKGFRGFCYLHFFKPSPQKGEGDSGAAVSIESVLAALAQMSLGGSGGTAGGDEPRDDKPRLLCVEPAPPRHAAAPAPQVH</sequence>
<feature type="region of interest" description="Disordered" evidence="3">
    <location>
        <begin position="500"/>
        <end position="677"/>
    </location>
</feature>
<keyword evidence="5" id="KW-1185">Reference proteome</keyword>
<proteinExistence type="predicted"/>
<feature type="compositionally biased region" description="Basic residues" evidence="3">
    <location>
        <begin position="374"/>
        <end position="387"/>
    </location>
</feature>
<feature type="compositionally biased region" description="Basic residues" evidence="3">
    <location>
        <begin position="284"/>
        <end position="297"/>
    </location>
</feature>
<dbReference type="OrthoDB" id="433414at2759"/>
<evidence type="ECO:0000256" key="1">
    <source>
        <dbReference type="ARBA" id="ARBA00015518"/>
    </source>
</evidence>
<dbReference type="Gene3D" id="3.40.50.10420">
    <property type="entry name" value="NagB/RpiA/CoA transferase-like"/>
    <property type="match status" value="1"/>
</dbReference>
<feature type="region of interest" description="Disordered" evidence="3">
    <location>
        <begin position="455"/>
        <end position="488"/>
    </location>
</feature>
<feature type="compositionally biased region" description="Basic residues" evidence="3">
    <location>
        <begin position="703"/>
        <end position="716"/>
    </location>
</feature>
<evidence type="ECO:0000256" key="2">
    <source>
        <dbReference type="ARBA" id="ARBA00022884"/>
    </source>
</evidence>
<evidence type="ECO:0000313" key="5">
    <source>
        <dbReference type="Proteomes" id="UP000494106"/>
    </source>
</evidence>
<keyword evidence="2" id="KW-0694">RNA-binding</keyword>
<feature type="compositionally biased region" description="Basic and acidic residues" evidence="3">
    <location>
        <begin position="585"/>
        <end position="598"/>
    </location>
</feature>
<feature type="compositionally biased region" description="Basic residues" evidence="3">
    <location>
        <begin position="329"/>
        <end position="342"/>
    </location>
</feature>